<dbReference type="InterPro" id="IPR005024">
    <property type="entry name" value="Snf7_fam"/>
</dbReference>
<accession>R7QK52</accession>
<dbReference type="GO" id="GO:0007034">
    <property type="term" value="P:vacuolar transport"/>
    <property type="evidence" value="ECO:0007669"/>
    <property type="project" value="InterPro"/>
</dbReference>
<feature type="compositionally biased region" description="Basic residues" evidence="1">
    <location>
        <begin position="376"/>
        <end position="389"/>
    </location>
</feature>
<dbReference type="RefSeq" id="XP_005717997.1">
    <property type="nucleotide sequence ID" value="XM_005717940.1"/>
</dbReference>
<proteinExistence type="predicted"/>
<reference evidence="3" key="1">
    <citation type="journal article" date="2013" name="Proc. Natl. Acad. Sci. U.S.A.">
        <title>Genome structure and metabolic features in the red seaweed Chondrus crispus shed light on evolution of the Archaeplastida.</title>
        <authorList>
            <person name="Collen J."/>
            <person name="Porcel B."/>
            <person name="Carre W."/>
            <person name="Ball S.G."/>
            <person name="Chaparro C."/>
            <person name="Tonon T."/>
            <person name="Barbeyron T."/>
            <person name="Michel G."/>
            <person name="Noel B."/>
            <person name="Valentin K."/>
            <person name="Elias M."/>
            <person name="Artiguenave F."/>
            <person name="Arun A."/>
            <person name="Aury J.M."/>
            <person name="Barbosa-Neto J.F."/>
            <person name="Bothwell J.H."/>
            <person name="Bouget F.Y."/>
            <person name="Brillet L."/>
            <person name="Cabello-Hurtado F."/>
            <person name="Capella-Gutierrez S."/>
            <person name="Charrier B."/>
            <person name="Cladiere L."/>
            <person name="Cock J.M."/>
            <person name="Coelho S.M."/>
            <person name="Colleoni C."/>
            <person name="Czjzek M."/>
            <person name="Da Silva C."/>
            <person name="Delage L."/>
            <person name="Denoeud F."/>
            <person name="Deschamps P."/>
            <person name="Dittami S.M."/>
            <person name="Gabaldon T."/>
            <person name="Gachon C.M."/>
            <person name="Groisillier A."/>
            <person name="Herve C."/>
            <person name="Jabbari K."/>
            <person name="Katinka M."/>
            <person name="Kloareg B."/>
            <person name="Kowalczyk N."/>
            <person name="Labadie K."/>
            <person name="Leblanc C."/>
            <person name="Lopez P.J."/>
            <person name="McLachlan D.H."/>
            <person name="Meslet-Cladiere L."/>
            <person name="Moustafa A."/>
            <person name="Nehr Z."/>
            <person name="Nyvall Collen P."/>
            <person name="Panaud O."/>
            <person name="Partensky F."/>
            <person name="Poulain J."/>
            <person name="Rensing S.A."/>
            <person name="Rousvoal S."/>
            <person name="Samson G."/>
            <person name="Symeonidi A."/>
            <person name="Weissenbach J."/>
            <person name="Zambounis A."/>
            <person name="Wincker P."/>
            <person name="Boyen C."/>
        </authorList>
    </citation>
    <scope>NUCLEOTIDE SEQUENCE [LARGE SCALE GENOMIC DNA]</scope>
    <source>
        <strain evidence="3">cv. Stackhouse</strain>
    </source>
</reference>
<evidence type="ECO:0000313" key="3">
    <source>
        <dbReference type="Proteomes" id="UP000012073"/>
    </source>
</evidence>
<dbReference type="Proteomes" id="UP000012073">
    <property type="component" value="Unassembled WGS sequence"/>
</dbReference>
<evidence type="ECO:0000313" key="2">
    <source>
        <dbReference type="EMBL" id="CDF38128.1"/>
    </source>
</evidence>
<feature type="compositionally biased region" description="Polar residues" evidence="1">
    <location>
        <begin position="114"/>
        <end position="129"/>
    </location>
</feature>
<dbReference type="EMBL" id="HG001898">
    <property type="protein sequence ID" value="CDF38128.1"/>
    <property type="molecule type" value="Genomic_DNA"/>
</dbReference>
<keyword evidence="3" id="KW-1185">Reference proteome</keyword>
<organism evidence="2 3">
    <name type="scientific">Chondrus crispus</name>
    <name type="common">Carrageen Irish moss</name>
    <name type="synonym">Polymorpha crispa</name>
    <dbReference type="NCBI Taxonomy" id="2769"/>
    <lineage>
        <taxon>Eukaryota</taxon>
        <taxon>Rhodophyta</taxon>
        <taxon>Florideophyceae</taxon>
        <taxon>Rhodymeniophycidae</taxon>
        <taxon>Gigartinales</taxon>
        <taxon>Gigartinaceae</taxon>
        <taxon>Chondrus</taxon>
    </lineage>
</organism>
<dbReference type="Pfam" id="PF03357">
    <property type="entry name" value="Snf7"/>
    <property type="match status" value="1"/>
</dbReference>
<feature type="compositionally biased region" description="Pro residues" evidence="1">
    <location>
        <begin position="149"/>
        <end position="158"/>
    </location>
</feature>
<dbReference type="GeneID" id="17325708"/>
<feature type="region of interest" description="Disordered" evidence="1">
    <location>
        <begin position="86"/>
        <end position="172"/>
    </location>
</feature>
<name>R7QK52_CHOCR</name>
<protein>
    <submittedName>
        <fullName evidence="2">Uncharacterized protein</fullName>
    </submittedName>
</protein>
<dbReference type="Gramene" id="CDF38128">
    <property type="protein sequence ID" value="CDF38128"/>
    <property type="gene ID" value="CHC_T00006310001"/>
</dbReference>
<dbReference type="AlphaFoldDB" id="R7QK52"/>
<sequence>MSSGSNRECGSMRQVRGSWRRQTFANTVYYGITVPYGITAEHSKELHQDGFIWDSYGGVDEPIKSHEYRAATRHCWHLATFSQRQPLKRRRQVLSTPPHLPRPFLNSRPLRLQPQATTPSTSALPNANPMNAFGRAGRSKSSREARPTPVAPAAPRTPLPSTDASVSSRTDRLQERLAAHDRELLRLRGQLRATKKETRQHRFYAKRAARVLQQKKALEKRLAAAMDMRYNLTIAQDEAEATAELSRLQPRRTHAGEMAHTADLLRDLNHPAPGEVEDVLDDVQEQMREIQEVTQILGSEDFLNEGGVDDAELEEELMREMADFEATEGHAGGNEDANFVNNDDYMKRIDGLMPSPHQAEPHPYRPPPASQEPRAKSSRQQRPARRGAH</sequence>
<gene>
    <name evidence="2" type="ORF">CHC_T00006310001</name>
</gene>
<feature type="region of interest" description="Disordered" evidence="1">
    <location>
        <begin position="326"/>
        <end position="389"/>
    </location>
</feature>
<dbReference type="KEGG" id="ccp:CHC_T00006310001"/>
<evidence type="ECO:0000256" key="1">
    <source>
        <dbReference type="SAM" id="MobiDB-lite"/>
    </source>
</evidence>